<name>A0AA36D543_9BILA</name>
<feature type="non-terminal residue" evidence="2">
    <location>
        <position position="1"/>
    </location>
</feature>
<accession>A0AA36D543</accession>
<keyword evidence="3" id="KW-1185">Reference proteome</keyword>
<dbReference type="AlphaFoldDB" id="A0AA36D543"/>
<feature type="region of interest" description="Disordered" evidence="1">
    <location>
        <begin position="51"/>
        <end position="75"/>
    </location>
</feature>
<evidence type="ECO:0000313" key="2">
    <source>
        <dbReference type="EMBL" id="CAJ0581040.1"/>
    </source>
</evidence>
<reference evidence="2" key="1">
    <citation type="submission" date="2023-06" db="EMBL/GenBank/DDBJ databases">
        <authorList>
            <person name="Delattre M."/>
        </authorList>
    </citation>
    <scope>NUCLEOTIDE SEQUENCE</scope>
    <source>
        <strain evidence="2">AF72</strain>
    </source>
</reference>
<organism evidence="2 3">
    <name type="scientific">Mesorhabditis spiculigera</name>
    <dbReference type="NCBI Taxonomy" id="96644"/>
    <lineage>
        <taxon>Eukaryota</taxon>
        <taxon>Metazoa</taxon>
        <taxon>Ecdysozoa</taxon>
        <taxon>Nematoda</taxon>
        <taxon>Chromadorea</taxon>
        <taxon>Rhabditida</taxon>
        <taxon>Rhabditina</taxon>
        <taxon>Rhabditomorpha</taxon>
        <taxon>Rhabditoidea</taxon>
        <taxon>Rhabditidae</taxon>
        <taxon>Mesorhabditinae</taxon>
        <taxon>Mesorhabditis</taxon>
    </lineage>
</organism>
<proteinExistence type="predicted"/>
<evidence type="ECO:0000313" key="3">
    <source>
        <dbReference type="Proteomes" id="UP001177023"/>
    </source>
</evidence>
<dbReference type="Proteomes" id="UP001177023">
    <property type="component" value="Unassembled WGS sequence"/>
</dbReference>
<protein>
    <submittedName>
        <fullName evidence="2">Uncharacterized protein</fullName>
    </submittedName>
</protein>
<evidence type="ECO:0000256" key="1">
    <source>
        <dbReference type="SAM" id="MobiDB-lite"/>
    </source>
</evidence>
<comment type="caution">
    <text evidence="2">The sequence shown here is derived from an EMBL/GenBank/DDBJ whole genome shotgun (WGS) entry which is preliminary data.</text>
</comment>
<gene>
    <name evidence="2" type="ORF">MSPICULIGERA_LOCUS19209</name>
</gene>
<sequence>MVNQSADPATSHKAPDLILHHHPFAETFTAGLPSCSKISFDGSHVGIFAQGDKPACPSADENDDKPAPKKKPSLDPPTFICPACDQLVYHEDYAEHLETAEHVKKALVHNPGIEDYRFCAPEFADVLPEEQMPRFFHQAPEPAHYQRPEIHPAKFRQTEVLGPQLYKAESRHYLENIKKIPDPSLQAGYLALSHRKLSRRMRPKLKRCNDF</sequence>
<dbReference type="EMBL" id="CATQJA010002662">
    <property type="protein sequence ID" value="CAJ0581040.1"/>
    <property type="molecule type" value="Genomic_DNA"/>
</dbReference>